<keyword evidence="3" id="KW-1185">Reference proteome</keyword>
<dbReference type="Pfam" id="PF04266">
    <property type="entry name" value="ASCH"/>
    <property type="match status" value="1"/>
</dbReference>
<dbReference type="eggNOG" id="ENOG502ZTAD">
    <property type="taxonomic scope" value="Bacteria"/>
</dbReference>
<dbReference type="EMBL" id="DF820477">
    <property type="protein sequence ID" value="GAK61136.1"/>
    <property type="molecule type" value="Genomic_DNA"/>
</dbReference>
<evidence type="ECO:0000313" key="3">
    <source>
        <dbReference type="Proteomes" id="UP000030661"/>
    </source>
</evidence>
<dbReference type="Gene3D" id="3.10.400.10">
    <property type="entry name" value="Sulfate adenylyltransferase"/>
    <property type="match status" value="1"/>
</dbReference>
<dbReference type="SUPFAM" id="SSF88697">
    <property type="entry name" value="PUA domain-like"/>
    <property type="match status" value="1"/>
</dbReference>
<name>A0A081C981_VECG1</name>
<dbReference type="STRING" id="1499967.U27_01034"/>
<dbReference type="InterPro" id="IPR007374">
    <property type="entry name" value="ASCH_domain"/>
</dbReference>
<proteinExistence type="predicted"/>
<dbReference type="HOGENOM" id="CLU_1955281_0_0_0"/>
<dbReference type="PANTHER" id="PTHR39203:SF1">
    <property type="entry name" value="CYTOPLASMIC PROTEIN"/>
    <property type="match status" value="1"/>
</dbReference>
<evidence type="ECO:0000259" key="1">
    <source>
        <dbReference type="SMART" id="SM01022"/>
    </source>
</evidence>
<dbReference type="PANTHER" id="PTHR39203">
    <property type="entry name" value="CYTOPLASMIC PROTEIN-RELATED"/>
    <property type="match status" value="1"/>
</dbReference>
<organism evidence="2 3">
    <name type="scientific">Vecturithrix granuli</name>
    <dbReference type="NCBI Taxonomy" id="1499967"/>
    <lineage>
        <taxon>Bacteria</taxon>
        <taxon>Candidatus Moduliflexota</taxon>
        <taxon>Candidatus Vecturitrichia</taxon>
        <taxon>Candidatus Vecturitrichales</taxon>
        <taxon>Candidatus Vecturitrichaceae</taxon>
        <taxon>Candidatus Vecturithrix</taxon>
    </lineage>
</organism>
<dbReference type="AlphaFoldDB" id="A0A081C981"/>
<protein>
    <recommendedName>
        <fullName evidence="1">ASCH domain-containing protein</fullName>
    </recommendedName>
</protein>
<sequence length="128" mass="14838">MKRIQFVSDPLVEQIIEGKKTASVAKVGEVEHDEDEYNSALVVGEYYAVYDSQFIHKCTIRIAAMELCRWNAIPERLWRGETNASAEEFKQDHLDYFHNPPEDFEFIAYYFELTEIVNSACVGYSNLT</sequence>
<reference evidence="2 3" key="1">
    <citation type="journal article" date="2015" name="PeerJ">
        <title>First genomic representation of candidate bacterial phylum KSB3 points to enhanced environmental sensing as a trigger of wastewater bulking.</title>
        <authorList>
            <person name="Sekiguchi Y."/>
            <person name="Ohashi A."/>
            <person name="Parks D.H."/>
            <person name="Yamauchi T."/>
            <person name="Tyson G.W."/>
            <person name="Hugenholtz P."/>
        </authorList>
    </citation>
    <scope>NUCLEOTIDE SEQUENCE [LARGE SCALE GENOMIC DNA]</scope>
</reference>
<dbReference type="Proteomes" id="UP000030661">
    <property type="component" value="Unassembled WGS sequence"/>
</dbReference>
<accession>A0A081C981</accession>
<evidence type="ECO:0000313" key="2">
    <source>
        <dbReference type="EMBL" id="GAK61136.1"/>
    </source>
</evidence>
<dbReference type="SMART" id="SM01022">
    <property type="entry name" value="ASCH"/>
    <property type="match status" value="1"/>
</dbReference>
<gene>
    <name evidence="2" type="ORF">U27_01034</name>
</gene>
<feature type="domain" description="ASCH" evidence="1">
    <location>
        <begin position="4"/>
        <end position="115"/>
    </location>
</feature>
<dbReference type="InterPro" id="IPR009326">
    <property type="entry name" value="DUF984"/>
</dbReference>
<dbReference type="InterPro" id="IPR015947">
    <property type="entry name" value="PUA-like_sf"/>
</dbReference>